<evidence type="ECO:0000256" key="1">
    <source>
        <dbReference type="SAM" id="MobiDB-lite"/>
    </source>
</evidence>
<reference evidence="2" key="2">
    <citation type="submission" date="2020-02" db="EMBL/GenBank/DDBJ databases">
        <title>Esox lucius (northern pike) genome, fEsoLuc1, primary haplotype.</title>
        <authorList>
            <person name="Myers G."/>
            <person name="Karagic N."/>
            <person name="Meyer A."/>
            <person name="Pippel M."/>
            <person name="Reichard M."/>
            <person name="Winkler S."/>
            <person name="Tracey A."/>
            <person name="Sims Y."/>
            <person name="Howe K."/>
            <person name="Rhie A."/>
            <person name="Formenti G."/>
            <person name="Durbin R."/>
            <person name="Fedrigo O."/>
            <person name="Jarvis E.D."/>
        </authorList>
    </citation>
    <scope>NUCLEOTIDE SEQUENCE [LARGE SCALE GENOMIC DNA]</scope>
</reference>
<dbReference type="OMA" id="MWELFIT"/>
<dbReference type="Pfam" id="PF15769">
    <property type="entry name" value="DUF4698"/>
    <property type="match status" value="1"/>
</dbReference>
<feature type="compositionally biased region" description="Basic and acidic residues" evidence="1">
    <location>
        <begin position="404"/>
        <end position="413"/>
    </location>
</feature>
<dbReference type="InterPro" id="IPR031526">
    <property type="entry name" value="DUF4698"/>
</dbReference>
<dbReference type="GeneTree" id="ENSGT00390000015428"/>
<dbReference type="AlphaFoldDB" id="A0A3P8XKZ8"/>
<reference evidence="2" key="4">
    <citation type="submission" date="2025-09" db="UniProtKB">
        <authorList>
            <consortium name="Ensembl"/>
        </authorList>
    </citation>
    <scope>IDENTIFICATION</scope>
</reference>
<dbReference type="Bgee" id="ENSELUG00000005061">
    <property type="expression patterns" value="Expressed in mesonephros and 6 other cell types or tissues"/>
</dbReference>
<evidence type="ECO:0000313" key="3">
    <source>
        <dbReference type="Proteomes" id="UP000265140"/>
    </source>
</evidence>
<dbReference type="Proteomes" id="UP000265140">
    <property type="component" value="Chromosome 13"/>
</dbReference>
<reference evidence="2" key="3">
    <citation type="submission" date="2025-08" db="UniProtKB">
        <authorList>
            <consortium name="Ensembl"/>
        </authorList>
    </citation>
    <scope>IDENTIFICATION</scope>
</reference>
<feature type="compositionally biased region" description="Low complexity" evidence="1">
    <location>
        <begin position="356"/>
        <end position="371"/>
    </location>
</feature>
<feature type="compositionally biased region" description="Low complexity" evidence="1">
    <location>
        <begin position="316"/>
        <end position="329"/>
    </location>
</feature>
<organism evidence="2 3">
    <name type="scientific">Esox lucius</name>
    <name type="common">Northern pike</name>
    <dbReference type="NCBI Taxonomy" id="8010"/>
    <lineage>
        <taxon>Eukaryota</taxon>
        <taxon>Metazoa</taxon>
        <taxon>Chordata</taxon>
        <taxon>Craniata</taxon>
        <taxon>Vertebrata</taxon>
        <taxon>Euteleostomi</taxon>
        <taxon>Actinopterygii</taxon>
        <taxon>Neopterygii</taxon>
        <taxon>Teleostei</taxon>
        <taxon>Protacanthopterygii</taxon>
        <taxon>Esociformes</taxon>
        <taxon>Esocidae</taxon>
        <taxon>Esox</taxon>
    </lineage>
</organism>
<protein>
    <recommendedName>
        <fullName evidence="4">Coiled-coil domain containing 60</fullName>
    </recommendedName>
</protein>
<dbReference type="Ensembl" id="ENSELUT00000013327.3">
    <property type="protein sequence ID" value="ENSELUP00000003848.3"/>
    <property type="gene ID" value="ENSELUG00000005061.3"/>
</dbReference>
<dbReference type="InParanoid" id="A0A3P8XKZ8"/>
<feature type="region of interest" description="Disordered" evidence="1">
    <location>
        <begin position="289"/>
        <end position="376"/>
    </location>
</feature>
<dbReference type="PANTHER" id="PTHR34754:SF1">
    <property type="entry name" value="COILED-COIL DOMAIN-CONTAINING PROTEIN 60"/>
    <property type="match status" value="1"/>
</dbReference>
<dbReference type="GeneID" id="105014064"/>
<evidence type="ECO:0008006" key="4">
    <source>
        <dbReference type="Google" id="ProtNLM"/>
    </source>
</evidence>
<name>A0A3P8XKZ8_ESOLU</name>
<reference evidence="3" key="1">
    <citation type="journal article" date="2014" name="PLoS ONE">
        <title>The genome and linkage map of the northern pike (Esox lucius): conserved synteny revealed between the salmonid sister group and the Neoteleostei.</title>
        <authorList>
            <person name="Rondeau E.B."/>
            <person name="Minkley D.R."/>
            <person name="Leong J.S."/>
            <person name="Messmer A.M."/>
            <person name="Jantzen J.R."/>
            <person name="von Schalburg K.R."/>
            <person name="Lemon C."/>
            <person name="Bird N.H."/>
            <person name="Koop B.F."/>
        </authorList>
    </citation>
    <scope>NUCLEOTIDE SEQUENCE</scope>
</reference>
<evidence type="ECO:0000313" key="2">
    <source>
        <dbReference type="Ensembl" id="ENSELUP00000003848.3"/>
    </source>
</evidence>
<proteinExistence type="predicted"/>
<sequence length="630" mass="71612">MTTHQDGTLDPRQFVIIKPLSILKPSGEKILARSSTVWAACHPTREQVFWDNYYRRQRQLSRQGYRAAPWRPYEEVGQPLYLEPKRLVLESLGQPVEEDSKTDLLPEEDVSICTPPSDSPGANKSLTFRCSQAGRREDAVSLRKHLGNTRRLVSAVRYGRGYFQLLQKEKDQEEALQWEQKRREEWQRSQPRPPCVDSDNDPWRKKAQSVRPFTPIHHSLTSSPVPETPREPIFRQLCCLNWILEALILDRTGRPGPVTSCWDPKDPGRGRTTIKTLNREKAIETKWEQFVSQPKPRRAVHRPSRSLSGRLHSLKDSSLSVASSSALGSPMPLDSLFSSGPTGTEESVAPGATVTGASQDGAAQPGAAGDSETGPSMSEYLQKLLDEVHQSVTKEFSSTAQNHDNGHLTDRRSRTSIHPPPQEEESPIRPKNKDPPRPKSCPAKTLSDTNDLIRSTRSMRRDMRTAHEERVVELAQSFSDRLDHSARKRLDFGLQRFQSLGHLTYSQRVPRHTTRSVTKAKNLETEKACNNNNMWLSSLLSSLPAEVSQDRRVSRVVEKLRRFTDEQNPKVRSQLFLKVLGDLQPWELCLPDLCVAIEIARENVVQMSREDYDSWLLTRVTLPKQHGHRP</sequence>
<dbReference type="STRING" id="8010.ENSELUP00000003848"/>
<dbReference type="PANTHER" id="PTHR34754">
    <property type="entry name" value="COILED-COIL DOMAIN-CONTAINING PROTEIN 60"/>
    <property type="match status" value="1"/>
</dbReference>
<feature type="compositionally biased region" description="Basic and acidic residues" evidence="1">
    <location>
        <begin position="426"/>
        <end position="437"/>
    </location>
</feature>
<dbReference type="RefSeq" id="XP_010874350.3">
    <property type="nucleotide sequence ID" value="XM_010876048.5"/>
</dbReference>
<feature type="compositionally biased region" description="Polar residues" evidence="1">
    <location>
        <begin position="336"/>
        <end position="345"/>
    </location>
</feature>
<feature type="region of interest" description="Disordered" evidence="1">
    <location>
        <begin position="396"/>
        <end position="464"/>
    </location>
</feature>
<keyword evidence="3" id="KW-1185">Reference proteome</keyword>
<feature type="compositionally biased region" description="Basic residues" evidence="1">
    <location>
        <begin position="295"/>
        <end position="304"/>
    </location>
</feature>
<feature type="region of interest" description="Disordered" evidence="1">
    <location>
        <begin position="183"/>
        <end position="205"/>
    </location>
</feature>
<accession>A0A3P8XKZ8</accession>
<dbReference type="KEGG" id="els:105014064"/>